<keyword evidence="5 6" id="KW-0539">Nucleus</keyword>
<reference evidence="7" key="1">
    <citation type="submission" date="2018-01" db="EMBL/GenBank/DDBJ databases">
        <authorList>
            <person name="Mao J.F."/>
        </authorList>
    </citation>
    <scope>NUCLEOTIDE SEQUENCE</scope>
    <source>
        <strain evidence="7">Huo1</strain>
        <tissue evidence="7">Leaf</tissue>
    </source>
</reference>
<evidence type="ECO:0000256" key="5">
    <source>
        <dbReference type="ARBA" id="ARBA00023242"/>
    </source>
</evidence>
<dbReference type="FunFam" id="3.30.1490.120:FF:000001">
    <property type="entry name" value="DNA-directed RNA polymerase II subunit RPB7"/>
    <property type="match status" value="1"/>
</dbReference>
<dbReference type="SUPFAM" id="SSF50249">
    <property type="entry name" value="Nucleic acid-binding proteins"/>
    <property type="match status" value="1"/>
</dbReference>
<dbReference type="FunFam" id="2.40.50.140:FF:000043">
    <property type="entry name" value="DNA-directed RNA polymerase II subunit RPB7"/>
    <property type="match status" value="1"/>
</dbReference>
<proteinExistence type="inferred from homology"/>
<accession>A0A8X8XTM0</accession>
<evidence type="ECO:0000256" key="2">
    <source>
        <dbReference type="ARBA" id="ARBA00009307"/>
    </source>
</evidence>
<evidence type="ECO:0000313" key="8">
    <source>
        <dbReference type="Proteomes" id="UP000298416"/>
    </source>
</evidence>
<dbReference type="InterPro" id="IPR036898">
    <property type="entry name" value="RNA_pol_Rpb7-like_N_sf"/>
</dbReference>
<dbReference type="Proteomes" id="UP000298416">
    <property type="component" value="Unassembled WGS sequence"/>
</dbReference>
<dbReference type="GO" id="GO:0003727">
    <property type="term" value="F:single-stranded RNA binding"/>
    <property type="evidence" value="ECO:0007669"/>
    <property type="project" value="TreeGrafter"/>
</dbReference>
<dbReference type="PANTHER" id="PTHR12709">
    <property type="entry name" value="DNA-DIRECTED RNA POLYMERASE II, III"/>
    <property type="match status" value="1"/>
</dbReference>
<dbReference type="PANTHER" id="PTHR12709:SF3">
    <property type="entry name" value="DNA-DIRECTED RNA POLYMERASE V SUBUNIT 7"/>
    <property type="match status" value="1"/>
</dbReference>
<dbReference type="Gene3D" id="3.30.1490.120">
    <property type="entry name" value="RNA polymerase Rpb7-like, N-terminal domain"/>
    <property type="match status" value="1"/>
</dbReference>
<evidence type="ECO:0000256" key="4">
    <source>
        <dbReference type="ARBA" id="ARBA00023163"/>
    </source>
</evidence>
<dbReference type="SUPFAM" id="SSF88798">
    <property type="entry name" value="N-terminal, heterodimerisation domain of RBP7 (RpoE)"/>
    <property type="match status" value="1"/>
</dbReference>
<comment type="similarity">
    <text evidence="2">Belongs to the eukaryotic RPB7/RPC8 RNA polymerase subunit family.</text>
</comment>
<dbReference type="EMBL" id="PNBA02000007">
    <property type="protein sequence ID" value="KAG6417316.1"/>
    <property type="molecule type" value="Genomic_DNA"/>
</dbReference>
<evidence type="ECO:0000256" key="6">
    <source>
        <dbReference type="RuleBase" id="RU369086"/>
    </source>
</evidence>
<evidence type="ECO:0000256" key="1">
    <source>
        <dbReference type="ARBA" id="ARBA00004123"/>
    </source>
</evidence>
<gene>
    <name evidence="7" type="ORF">SASPL_119470</name>
</gene>
<name>A0A8X8XTM0_SALSN</name>
<comment type="function">
    <text evidence="6">DNA-dependent RNA polymerase which catalyzes the transcription of DNA into RNA using the four ribonucleoside triphosphates as substrates.</text>
</comment>
<evidence type="ECO:0000313" key="7">
    <source>
        <dbReference type="EMBL" id="KAG6417316.1"/>
    </source>
</evidence>
<evidence type="ECO:0000256" key="3">
    <source>
        <dbReference type="ARBA" id="ARBA00022478"/>
    </source>
</evidence>
<protein>
    <recommendedName>
        <fullName evidence="6">DNA-directed RNA polymerase subunit</fullName>
    </recommendedName>
</protein>
<comment type="subcellular location">
    <subcellularLocation>
        <location evidence="1 6">Nucleus</location>
    </subcellularLocation>
</comment>
<dbReference type="InterPro" id="IPR012340">
    <property type="entry name" value="NA-bd_OB-fold"/>
</dbReference>
<dbReference type="GO" id="GO:0055029">
    <property type="term" value="C:nuclear DNA-directed RNA polymerase complex"/>
    <property type="evidence" value="ECO:0007669"/>
    <property type="project" value="UniProtKB-ARBA"/>
</dbReference>
<organism evidence="7">
    <name type="scientific">Salvia splendens</name>
    <name type="common">Scarlet sage</name>
    <dbReference type="NCBI Taxonomy" id="180675"/>
    <lineage>
        <taxon>Eukaryota</taxon>
        <taxon>Viridiplantae</taxon>
        <taxon>Streptophyta</taxon>
        <taxon>Embryophyta</taxon>
        <taxon>Tracheophyta</taxon>
        <taxon>Spermatophyta</taxon>
        <taxon>Magnoliopsida</taxon>
        <taxon>eudicotyledons</taxon>
        <taxon>Gunneridae</taxon>
        <taxon>Pentapetalae</taxon>
        <taxon>asterids</taxon>
        <taxon>lamiids</taxon>
        <taxon>Lamiales</taxon>
        <taxon>Lamiaceae</taxon>
        <taxon>Nepetoideae</taxon>
        <taxon>Mentheae</taxon>
        <taxon>Salviinae</taxon>
        <taxon>Salvia</taxon>
        <taxon>Salvia subgen. Calosphace</taxon>
        <taxon>core Calosphace</taxon>
    </lineage>
</organism>
<dbReference type="GO" id="GO:0006352">
    <property type="term" value="P:DNA-templated transcription initiation"/>
    <property type="evidence" value="ECO:0007669"/>
    <property type="project" value="UniProtKB-UniRule"/>
</dbReference>
<dbReference type="InterPro" id="IPR045113">
    <property type="entry name" value="Rpb7-like"/>
</dbReference>
<dbReference type="AlphaFoldDB" id="A0A8X8XTM0"/>
<dbReference type="GO" id="GO:0003697">
    <property type="term" value="F:single-stranded DNA binding"/>
    <property type="evidence" value="ECO:0007669"/>
    <property type="project" value="TreeGrafter"/>
</dbReference>
<keyword evidence="4 6" id="KW-0804">Transcription</keyword>
<keyword evidence="8" id="KW-1185">Reference proteome</keyword>
<dbReference type="Gene3D" id="2.40.50.140">
    <property type="entry name" value="Nucleic acid-binding proteins"/>
    <property type="match status" value="1"/>
</dbReference>
<reference evidence="7" key="2">
    <citation type="submission" date="2020-08" db="EMBL/GenBank/DDBJ databases">
        <title>Plant Genome Project.</title>
        <authorList>
            <person name="Zhang R.-G."/>
        </authorList>
    </citation>
    <scope>NUCLEOTIDE SEQUENCE</scope>
    <source>
        <strain evidence="7">Huo1</strain>
        <tissue evidence="7">Leaf</tissue>
    </source>
</reference>
<keyword evidence="3 6" id="KW-0240">DNA-directed RNA polymerase</keyword>
<comment type="caution">
    <text evidence="7">The sequence shown here is derived from an EMBL/GenBank/DDBJ whole genome shotgun (WGS) entry which is preliminary data.</text>
</comment>
<sequence>MYSTLGTTYSAFQTTNTQFTHFNRVEEFTAKAKTAFRVIQAHQNCELWHQRKMYLKSNLSWNVLIPAESLDAGGLMLQKAIITRLMADFAAKKATKDLGYFLALSTVGKIGEGKVRKQSGDVIFPVDFSCITFKVLPGEILEGVVHKILKPGVFLRCGPVETIFLSHQKMDDYQFVPGENPYFMNGKSSKIEKGVVLRFLVIGEKFIEIEKDFRVVGSLEGDYLGPVS</sequence>